<sequence length="391" mass="39575">MKRLLICTILALLTFNVSSAFAEESAEEVAEESAEQEEKTTTEEEPIAIGFDLLPYVGTSSAAPDRRRNVSLNLGGGLSGGINSFEIAAGFNIATGEVRGAQLAGGFNIDGADVRAAQFAGGFNVVGGSVDGVQAGGGFNVTGGDINGVQAAGGFNVTGGDVDGVQAGGGFNVTGGTIDGAQLAGGFNLAGEGVDGVQIAPINIAGGHVAGAQIGVINIAKSADAGVGIIGIYTDGYVQAEALGSDDGLMMGGIRHGSGSFYNVYYVGTRPFADEGLPLAMGLGFGWRAEIGSRAEFSIDLMGASVTGGGEDFDWDDNYSLIKLRPMVSVDLVDGLALFGGPTATVLLDGDTQNTSVDDLALLGGWELADGEGDEPYVGIWPGFTVGARFF</sequence>
<reference evidence="2 3" key="1">
    <citation type="submission" date="2019-06" db="EMBL/GenBank/DDBJ databases">
        <title>Persicimonas caeni gen. nov., sp. nov., a predatory bacterium isolated from solar saltern.</title>
        <authorList>
            <person name="Wang S."/>
        </authorList>
    </citation>
    <scope>NUCLEOTIDE SEQUENCE [LARGE SCALE GENOMIC DNA]</scope>
    <source>
        <strain evidence="2 3">YN101</strain>
    </source>
</reference>
<feature type="signal peptide" evidence="1">
    <location>
        <begin position="1"/>
        <end position="22"/>
    </location>
</feature>
<dbReference type="RefSeq" id="WP_141195973.1">
    <property type="nucleotide sequence ID" value="NZ_CP041186.1"/>
</dbReference>
<dbReference type="NCBIfam" id="NF047436">
    <property type="entry name" value="LA_2272_repeat"/>
    <property type="match status" value="1"/>
</dbReference>
<accession>A0A5B8XZV0</accession>
<gene>
    <name evidence="2" type="ORF">FIV42_01590</name>
</gene>
<keyword evidence="1" id="KW-0732">Signal</keyword>
<evidence type="ECO:0000313" key="2">
    <source>
        <dbReference type="EMBL" id="QDG49476.1"/>
    </source>
</evidence>
<dbReference type="InterPro" id="IPR058093">
    <property type="entry name" value="LA_2272-like"/>
</dbReference>
<evidence type="ECO:0000313" key="3">
    <source>
        <dbReference type="Proteomes" id="UP000315995"/>
    </source>
</evidence>
<dbReference type="OrthoDB" id="5505971at2"/>
<accession>A0A4Y6PMD7</accession>
<name>A0A4Y6PMD7_PERCE</name>
<organism evidence="2 3">
    <name type="scientific">Persicimonas caeni</name>
    <dbReference type="NCBI Taxonomy" id="2292766"/>
    <lineage>
        <taxon>Bacteria</taxon>
        <taxon>Deltaproteobacteria</taxon>
        <taxon>Bradymonadales</taxon>
        <taxon>Bradymonadaceae</taxon>
        <taxon>Persicimonas</taxon>
    </lineage>
</organism>
<dbReference type="AlphaFoldDB" id="A0A4Y6PMD7"/>
<evidence type="ECO:0000256" key="1">
    <source>
        <dbReference type="SAM" id="SignalP"/>
    </source>
</evidence>
<keyword evidence="3" id="KW-1185">Reference proteome</keyword>
<proteinExistence type="predicted"/>
<protein>
    <submittedName>
        <fullName evidence="2">Uncharacterized protein</fullName>
    </submittedName>
</protein>
<feature type="chain" id="PRO_5030106057" evidence="1">
    <location>
        <begin position="23"/>
        <end position="391"/>
    </location>
</feature>
<dbReference type="EMBL" id="CP041186">
    <property type="protein sequence ID" value="QDG49476.1"/>
    <property type="molecule type" value="Genomic_DNA"/>
</dbReference>
<dbReference type="Proteomes" id="UP000315995">
    <property type="component" value="Chromosome"/>
</dbReference>